<dbReference type="Proteomes" id="UP000294933">
    <property type="component" value="Unassembled WGS sequence"/>
</dbReference>
<organism evidence="1 2">
    <name type="scientific">Rickenella mellea</name>
    <dbReference type="NCBI Taxonomy" id="50990"/>
    <lineage>
        <taxon>Eukaryota</taxon>
        <taxon>Fungi</taxon>
        <taxon>Dikarya</taxon>
        <taxon>Basidiomycota</taxon>
        <taxon>Agaricomycotina</taxon>
        <taxon>Agaricomycetes</taxon>
        <taxon>Hymenochaetales</taxon>
        <taxon>Rickenellaceae</taxon>
        <taxon>Rickenella</taxon>
    </lineage>
</organism>
<proteinExistence type="predicted"/>
<gene>
    <name evidence="1" type="ORF">BD410DRAFT_373970</name>
</gene>
<dbReference type="AlphaFoldDB" id="A0A4Y7PF95"/>
<dbReference type="EMBL" id="ML170487">
    <property type="protein sequence ID" value="TDL13708.1"/>
    <property type="molecule type" value="Genomic_DNA"/>
</dbReference>
<protein>
    <submittedName>
        <fullName evidence="1">Uncharacterized protein</fullName>
    </submittedName>
</protein>
<keyword evidence="2" id="KW-1185">Reference proteome</keyword>
<dbReference type="VEuPathDB" id="FungiDB:BD410DRAFT_373970"/>
<evidence type="ECO:0000313" key="1">
    <source>
        <dbReference type="EMBL" id="TDL13708.1"/>
    </source>
</evidence>
<evidence type="ECO:0000313" key="2">
    <source>
        <dbReference type="Proteomes" id="UP000294933"/>
    </source>
</evidence>
<sequence>MPALTRDNQYYGAVNVGNDEHGTACNFILRRVTPTQVGNGWRRVGEEFVDALWTLSITDDGSNMFFGAAGSTELEYGSSASRAITAHVARRRSHKSQITKQFASLRGCYVFSGIPIWISTSQQKRFTNTSIWLQKIAQQCRKNLT</sequence>
<name>A0A4Y7PF95_9AGAM</name>
<reference evidence="1 2" key="1">
    <citation type="submission" date="2018-06" db="EMBL/GenBank/DDBJ databases">
        <title>A transcriptomic atlas of mushroom development highlights an independent origin of complex multicellularity.</title>
        <authorList>
            <consortium name="DOE Joint Genome Institute"/>
            <person name="Krizsan K."/>
            <person name="Almasi E."/>
            <person name="Merenyi Z."/>
            <person name="Sahu N."/>
            <person name="Viragh M."/>
            <person name="Koszo T."/>
            <person name="Mondo S."/>
            <person name="Kiss B."/>
            <person name="Balint B."/>
            <person name="Kues U."/>
            <person name="Barry K."/>
            <person name="Hegedus J.C."/>
            <person name="Henrissat B."/>
            <person name="Johnson J."/>
            <person name="Lipzen A."/>
            <person name="Ohm R."/>
            <person name="Nagy I."/>
            <person name="Pangilinan J."/>
            <person name="Yan J."/>
            <person name="Xiong Y."/>
            <person name="Grigoriev I.V."/>
            <person name="Hibbett D.S."/>
            <person name="Nagy L.G."/>
        </authorList>
    </citation>
    <scope>NUCLEOTIDE SEQUENCE [LARGE SCALE GENOMIC DNA]</scope>
    <source>
        <strain evidence="1 2">SZMC22713</strain>
    </source>
</reference>
<accession>A0A4Y7PF95</accession>